<organism evidence="2 3">
    <name type="scientific">Hepatospora eriocheir</name>
    <dbReference type="NCBI Taxonomy" id="1081669"/>
    <lineage>
        <taxon>Eukaryota</taxon>
        <taxon>Fungi</taxon>
        <taxon>Fungi incertae sedis</taxon>
        <taxon>Microsporidia</taxon>
        <taxon>Hepatosporidae</taxon>
        <taxon>Hepatospora</taxon>
    </lineage>
</organism>
<evidence type="ECO:0000313" key="2">
    <source>
        <dbReference type="EMBL" id="ORD99926.1"/>
    </source>
</evidence>
<dbReference type="Pfam" id="PF13837">
    <property type="entry name" value="Myb_DNA-bind_4"/>
    <property type="match status" value="1"/>
</dbReference>
<reference evidence="2 3" key="1">
    <citation type="journal article" date="2017" name="Environ. Microbiol.">
        <title>Decay of the glycolytic pathway and adaptation to intranuclear parasitism within Enterocytozoonidae microsporidia.</title>
        <authorList>
            <person name="Wiredu Boakye D."/>
            <person name="Jaroenlak P."/>
            <person name="Prachumwat A."/>
            <person name="Williams T.A."/>
            <person name="Bateman K.S."/>
            <person name="Itsathitphaisarn O."/>
            <person name="Sritunyalucksana K."/>
            <person name="Paszkiewicz K.H."/>
            <person name="Moore K.A."/>
            <person name="Stentiford G.D."/>
            <person name="Williams B.A."/>
        </authorList>
    </citation>
    <scope>NUCLEOTIDE SEQUENCE [LARGE SCALE GENOMIC DNA]</scope>
    <source>
        <strain evidence="3">canceri</strain>
    </source>
</reference>
<dbReference type="VEuPathDB" id="MicrosporidiaDB:HERIO_1855"/>
<dbReference type="Proteomes" id="UP000192501">
    <property type="component" value="Unassembled WGS sequence"/>
</dbReference>
<evidence type="ECO:0000313" key="3">
    <source>
        <dbReference type="Proteomes" id="UP000192501"/>
    </source>
</evidence>
<dbReference type="VEuPathDB" id="MicrosporidiaDB:A0H76_2674"/>
<feature type="domain" description="Myb/SANT-like DNA-binding" evidence="1">
    <location>
        <begin position="3"/>
        <end position="92"/>
    </location>
</feature>
<proteinExistence type="predicted"/>
<dbReference type="InterPro" id="IPR044822">
    <property type="entry name" value="Myb_DNA-bind_4"/>
</dbReference>
<gene>
    <name evidence="2" type="ORF">A0H76_2674</name>
</gene>
<name>A0A1X0QJH3_9MICR</name>
<dbReference type="EMBL" id="LTAI01000089">
    <property type="protein sequence ID" value="ORD99926.1"/>
    <property type="molecule type" value="Genomic_DNA"/>
</dbReference>
<evidence type="ECO:0000259" key="1">
    <source>
        <dbReference type="Pfam" id="PF13837"/>
    </source>
</evidence>
<sequence length="213" mass="25036">MYRKVWSDNLVKILIRARHSDNINKMFIKASCNPRKIKDCWEEVANVVDDSEIDSNEVKIKYNSLATKYRKIKHELKSKIYKGLNWKYYELFSDTFPKSTNEILTNIDLSDEKANLGNNNFTNKKSNSKNNDYININSYDIEDNRIVYCSGVDNCIRGKKLVDKLKQEACDIKANCSKRVYDDILNDRIDRIESKIDIIYNVVISIYHKLENQ</sequence>
<protein>
    <recommendedName>
        <fullName evidence="1">Myb/SANT-like DNA-binding domain-containing protein</fullName>
    </recommendedName>
</protein>
<dbReference type="AlphaFoldDB" id="A0A1X0QJH3"/>
<comment type="caution">
    <text evidence="2">The sequence shown here is derived from an EMBL/GenBank/DDBJ whole genome shotgun (WGS) entry which is preliminary data.</text>
</comment>
<accession>A0A1X0QJH3</accession>